<keyword evidence="1" id="KW-1185">Reference proteome</keyword>
<dbReference type="Proteomes" id="UP000095282">
    <property type="component" value="Unplaced"/>
</dbReference>
<proteinExistence type="predicted"/>
<sequence length="75" mass="8753">MENDLQFINCDASFRCRAWRNRRACTSSTPDTFFFFILPEHYYLVFRINDNDLHVSMGASTSKNMCFGDISRALS</sequence>
<evidence type="ECO:0000313" key="1">
    <source>
        <dbReference type="Proteomes" id="UP000095282"/>
    </source>
</evidence>
<dbReference type="AlphaFoldDB" id="A0A1I7U4Z7"/>
<accession>A0A1I7U4Z7</accession>
<organism evidence="1 2">
    <name type="scientific">Caenorhabditis tropicalis</name>
    <dbReference type="NCBI Taxonomy" id="1561998"/>
    <lineage>
        <taxon>Eukaryota</taxon>
        <taxon>Metazoa</taxon>
        <taxon>Ecdysozoa</taxon>
        <taxon>Nematoda</taxon>
        <taxon>Chromadorea</taxon>
        <taxon>Rhabditida</taxon>
        <taxon>Rhabditina</taxon>
        <taxon>Rhabditomorpha</taxon>
        <taxon>Rhabditoidea</taxon>
        <taxon>Rhabditidae</taxon>
        <taxon>Peloderinae</taxon>
        <taxon>Caenorhabditis</taxon>
    </lineage>
</organism>
<evidence type="ECO:0000313" key="2">
    <source>
        <dbReference type="WBParaSite" id="Csp11.Scaffold629.g14907.t1"/>
    </source>
</evidence>
<name>A0A1I7U4Z7_9PELO</name>
<protein>
    <submittedName>
        <fullName evidence="2">TLDc domain-containing protein</fullName>
    </submittedName>
</protein>
<reference evidence="2" key="1">
    <citation type="submission" date="2016-11" db="UniProtKB">
        <authorList>
            <consortium name="WormBaseParasite"/>
        </authorList>
    </citation>
    <scope>IDENTIFICATION</scope>
</reference>
<dbReference type="WBParaSite" id="Csp11.Scaffold629.g14907.t1">
    <property type="protein sequence ID" value="Csp11.Scaffold629.g14907.t1"/>
    <property type="gene ID" value="Csp11.Scaffold629.g14907"/>
</dbReference>